<dbReference type="InterPro" id="IPR002398">
    <property type="entry name" value="Pept_C14"/>
</dbReference>
<sequence length="451" mass="51182">MTEFIDIIPRSETKHHFEEGATAKDMSGLLPARLATTGDIPARSSKRQILLISNVYGTGQHCYFTINRQVAQSPPHERADVYCAILYALHEDQKNAKKDRVRLIEPFRETDDARAPTLDWLIFDHQLRYPDLPKVVDCVISYSNITDKAARRIKDHRYPLAQLLIFNQFFPENVHINMTVKKALVYEAENAFAVFSLGTRIYNHFDTMYRMARKRIRHYIFRPRPSQTFLDTEITSGGKEKVVLSFCGMCGELAEKLKETVLAARAMGIATEKIKDASLHVHGISTVEYERSMAFLEHHLKSGRLKPIPVPPGTQEDIRDAMMTAHLVLMTSRSEPFGMIGLEAIAAGIPVLISDKSGLADMIMDLIKEGICHPDRRRRIVHTSVNESDIDEDAKVWAAQILDTLEHIDAEFAKAADFKNELKKSKYWEESHQTFLRACGIASNEPLCSDV</sequence>
<dbReference type="OrthoDB" id="5948783at2759"/>
<dbReference type="GO" id="GO:0006915">
    <property type="term" value="P:apoptotic process"/>
    <property type="evidence" value="ECO:0007669"/>
    <property type="project" value="TreeGrafter"/>
</dbReference>
<evidence type="ECO:0000313" key="1">
    <source>
        <dbReference type="EMBL" id="CAH1252173.1"/>
    </source>
</evidence>
<evidence type="ECO:0000313" key="2">
    <source>
        <dbReference type="Proteomes" id="UP000838412"/>
    </source>
</evidence>
<dbReference type="GO" id="GO:0006508">
    <property type="term" value="P:proteolysis"/>
    <property type="evidence" value="ECO:0007669"/>
    <property type="project" value="InterPro"/>
</dbReference>
<dbReference type="Pfam" id="PF20706">
    <property type="entry name" value="GT4-conflict"/>
    <property type="match status" value="1"/>
</dbReference>
<dbReference type="PANTHER" id="PTHR10454:SF248">
    <property type="entry name" value="CASPASE-8-LIKE"/>
    <property type="match status" value="1"/>
</dbReference>
<dbReference type="EMBL" id="OV696704">
    <property type="protein sequence ID" value="CAH1252173.1"/>
    <property type="molecule type" value="Genomic_DNA"/>
</dbReference>
<reference evidence="1" key="1">
    <citation type="submission" date="2022-01" db="EMBL/GenBank/DDBJ databases">
        <authorList>
            <person name="Braso-Vives M."/>
        </authorList>
    </citation>
    <scope>NUCLEOTIDE SEQUENCE</scope>
</reference>
<dbReference type="Proteomes" id="UP000838412">
    <property type="component" value="Chromosome 19"/>
</dbReference>
<dbReference type="AlphaFoldDB" id="A0A8J9ZES1"/>
<accession>A0A8J9ZES1</accession>
<gene>
    <name evidence="1" type="primary">Hypp9228</name>
    <name evidence="1" type="ORF">BLAG_LOCUS12325</name>
</gene>
<dbReference type="PANTHER" id="PTHR10454">
    <property type="entry name" value="CASPASE"/>
    <property type="match status" value="1"/>
</dbReference>
<organism evidence="1 2">
    <name type="scientific">Branchiostoma lanceolatum</name>
    <name type="common">Common lancelet</name>
    <name type="synonym">Amphioxus lanceolatum</name>
    <dbReference type="NCBI Taxonomy" id="7740"/>
    <lineage>
        <taxon>Eukaryota</taxon>
        <taxon>Metazoa</taxon>
        <taxon>Chordata</taxon>
        <taxon>Cephalochordata</taxon>
        <taxon>Leptocardii</taxon>
        <taxon>Amphioxiformes</taxon>
        <taxon>Branchiostomatidae</taxon>
        <taxon>Branchiostoma</taxon>
    </lineage>
</organism>
<protein>
    <submittedName>
        <fullName evidence="1">Hypp9228 protein</fullName>
    </submittedName>
</protein>
<dbReference type="GO" id="GO:0005737">
    <property type="term" value="C:cytoplasm"/>
    <property type="evidence" value="ECO:0007669"/>
    <property type="project" value="TreeGrafter"/>
</dbReference>
<name>A0A8J9ZES1_BRALA</name>
<keyword evidence="2" id="KW-1185">Reference proteome</keyword>
<dbReference type="GO" id="GO:0004197">
    <property type="term" value="F:cysteine-type endopeptidase activity"/>
    <property type="evidence" value="ECO:0007669"/>
    <property type="project" value="InterPro"/>
</dbReference>
<dbReference type="Gene3D" id="3.40.50.2000">
    <property type="entry name" value="Glycogen Phosphorylase B"/>
    <property type="match status" value="1"/>
</dbReference>
<dbReference type="SUPFAM" id="SSF53756">
    <property type="entry name" value="UDP-Glycosyltransferase/glycogen phosphorylase"/>
    <property type="match status" value="1"/>
</dbReference>
<proteinExistence type="predicted"/>
<dbReference type="GO" id="GO:0043525">
    <property type="term" value="P:positive regulation of neuron apoptotic process"/>
    <property type="evidence" value="ECO:0007669"/>
    <property type="project" value="TreeGrafter"/>
</dbReference>